<evidence type="ECO:0000313" key="14">
    <source>
        <dbReference type="Proteomes" id="UP000197596"/>
    </source>
</evidence>
<feature type="transmembrane region" description="Helical" evidence="10">
    <location>
        <begin position="486"/>
        <end position="508"/>
    </location>
</feature>
<evidence type="ECO:0000313" key="15">
    <source>
        <dbReference type="Proteomes" id="UP000536746"/>
    </source>
</evidence>
<dbReference type="GO" id="GO:0071555">
    <property type="term" value="P:cell wall organization"/>
    <property type="evidence" value="ECO:0007669"/>
    <property type="project" value="UniProtKB-UniRule"/>
</dbReference>
<proteinExistence type="inferred from homology"/>
<feature type="transmembrane region" description="Helical" evidence="10">
    <location>
        <begin position="186"/>
        <end position="209"/>
    </location>
</feature>
<dbReference type="PRINTS" id="PR01806">
    <property type="entry name" value="VIRFACTRMVIN"/>
</dbReference>
<keyword evidence="7 10" id="KW-0472">Membrane</keyword>
<organism evidence="13 14">
    <name type="scientific">Herbaspirillum robiniae</name>
    <dbReference type="NCBI Taxonomy" id="2014887"/>
    <lineage>
        <taxon>Bacteria</taxon>
        <taxon>Pseudomonadati</taxon>
        <taxon>Pseudomonadota</taxon>
        <taxon>Betaproteobacteria</taxon>
        <taxon>Burkholderiales</taxon>
        <taxon>Oxalobacteraceae</taxon>
        <taxon>Herbaspirillum</taxon>
    </lineage>
</organism>
<dbReference type="NCBIfam" id="TIGR01695">
    <property type="entry name" value="murJ_mviN"/>
    <property type="match status" value="1"/>
</dbReference>
<dbReference type="GO" id="GO:0005886">
    <property type="term" value="C:plasma membrane"/>
    <property type="evidence" value="ECO:0007669"/>
    <property type="project" value="UniProtKB-SubCell"/>
</dbReference>
<protein>
    <recommendedName>
        <fullName evidence="10">Probable lipid II flippase MurJ</fullName>
    </recommendedName>
</protein>
<dbReference type="AlphaFoldDB" id="A0A246WME1"/>
<sequence>MNLHKTLAAISGMTMLSRITGLVREILFARAFGASAYTDAFNIAFRIPNLLRRLFAEGAFSQAFVPILAEYKNQRGAEETKHLVDHVATVLMWVMLATCVAGIVATPFVVYFIATGLQYNPDAFHASVVMTRIMFPYIGFMAFVALAGGILNTWKEFKIPAFTSVLLNLAFIVASLFVAPFMEQPIYAMAFAVLVGGVLQVAIQVPALMKIGMLPRLYWNPMLGLSDAGVKRVLQKMGPAVFAVSAAQISLMINTNIASRLEHGSVSWLSYADRLMEFPTALLGVALGTILLPSLANAHAAKDTDEYSALLDWGLRLTFMLAMPAAVGLATLSEPLTATLFHYGKFDNLSVTMTGHALVAYGVGLIGLIMVKILAPGFYAKQDIRTPVIIAVGVLIATQLMNSLFVPMFAHAGLALSIGLGACLNAGFLYWGLRRRQIYVPRPGWGLFLVRLAGALFVLAGVALWLGGKFDWIALRAHPLLRVGALGLVMAVCGLAYFGPLFAMGFRLREFKRIARR</sequence>
<evidence type="ECO:0000256" key="4">
    <source>
        <dbReference type="ARBA" id="ARBA00022960"/>
    </source>
</evidence>
<feature type="transmembrane region" description="Helical" evidence="10">
    <location>
        <begin position="313"/>
        <end position="333"/>
    </location>
</feature>
<dbReference type="GO" id="GO:0009252">
    <property type="term" value="P:peptidoglycan biosynthetic process"/>
    <property type="evidence" value="ECO:0007669"/>
    <property type="project" value="UniProtKB-UniRule"/>
</dbReference>
<dbReference type="OrthoDB" id="9816572at2"/>
<dbReference type="Pfam" id="PF03023">
    <property type="entry name" value="MurJ"/>
    <property type="match status" value="1"/>
</dbReference>
<feature type="transmembrane region" description="Helical" evidence="10">
    <location>
        <begin position="161"/>
        <end position="180"/>
    </location>
</feature>
<gene>
    <name evidence="13" type="primary">mviN</name>
    <name evidence="10 12" type="synonym">murJ</name>
    <name evidence="13" type="ORF">CEJ42_23365</name>
    <name evidence="12" type="ORF">HNO84_05515</name>
</gene>
<evidence type="ECO:0000256" key="5">
    <source>
        <dbReference type="ARBA" id="ARBA00022984"/>
    </source>
</evidence>
<evidence type="ECO:0000256" key="8">
    <source>
        <dbReference type="ARBA" id="ARBA00060041"/>
    </source>
</evidence>
<dbReference type="InterPro" id="IPR004268">
    <property type="entry name" value="MurJ"/>
</dbReference>
<keyword evidence="10 11" id="KW-0961">Cell wall biogenesis/degradation</keyword>
<name>A0A246WME1_9BURK</name>
<dbReference type="Proteomes" id="UP000197596">
    <property type="component" value="Unassembled WGS sequence"/>
</dbReference>
<comment type="function">
    <text evidence="8 10 11">Involved in peptidoglycan biosynthesis. Transports lipid-linked peptidoglycan precursors from the inner to the outer leaflet of the cytoplasmic membrane.</text>
</comment>
<feature type="transmembrane region" description="Helical" evidence="10">
    <location>
        <begin position="445"/>
        <end position="466"/>
    </location>
</feature>
<keyword evidence="4 10" id="KW-0133">Cell shape</keyword>
<feature type="transmembrane region" description="Helical" evidence="10">
    <location>
        <begin position="90"/>
        <end position="114"/>
    </location>
</feature>
<comment type="caution">
    <text evidence="13">The sequence shown here is derived from an EMBL/GenBank/DDBJ whole genome shotgun (WGS) entry which is preliminary data.</text>
</comment>
<feature type="transmembrane region" description="Helical" evidence="10">
    <location>
        <begin position="134"/>
        <end position="154"/>
    </location>
</feature>
<evidence type="ECO:0000256" key="6">
    <source>
        <dbReference type="ARBA" id="ARBA00022989"/>
    </source>
</evidence>
<feature type="transmembrane region" description="Helical" evidence="10">
    <location>
        <begin position="387"/>
        <end position="406"/>
    </location>
</feature>
<keyword evidence="3 10" id="KW-0812">Transmembrane</keyword>
<keyword evidence="10 11" id="KW-0813">Transport</keyword>
<feature type="transmembrane region" description="Helical" evidence="10">
    <location>
        <begin position="278"/>
        <end position="301"/>
    </location>
</feature>
<dbReference type="PIRSF" id="PIRSF002869">
    <property type="entry name" value="MviN"/>
    <property type="match status" value="1"/>
</dbReference>
<dbReference type="RefSeq" id="WP_079215853.1">
    <property type="nucleotide sequence ID" value="NZ_CP018845.1"/>
</dbReference>
<accession>A0A246WME1</accession>
<evidence type="ECO:0000256" key="3">
    <source>
        <dbReference type="ARBA" id="ARBA00022692"/>
    </source>
</evidence>
<dbReference type="EMBL" id="NJGU01000018">
    <property type="protein sequence ID" value="OWY26546.1"/>
    <property type="molecule type" value="Genomic_DNA"/>
</dbReference>
<dbReference type="PANTHER" id="PTHR47019">
    <property type="entry name" value="LIPID II FLIPPASE MURJ"/>
    <property type="match status" value="1"/>
</dbReference>
<comment type="similarity">
    <text evidence="9 10 11">Belongs to the MurJ/MviN family.</text>
</comment>
<dbReference type="HAMAP" id="MF_02078">
    <property type="entry name" value="MurJ_MviN"/>
    <property type="match status" value="1"/>
</dbReference>
<feature type="transmembrane region" description="Helical" evidence="10">
    <location>
        <begin position="353"/>
        <end position="375"/>
    </location>
</feature>
<feature type="transmembrane region" description="Helical" evidence="10">
    <location>
        <begin position="412"/>
        <end position="433"/>
    </location>
</feature>
<reference evidence="12 15" key="2">
    <citation type="journal article" date="2020" name="Front. Plant Sci.">
        <title>Isolation of Rhizosphere Bacteria That Improve Quality and Water Stress Tolerance in Greenhouse Ornamentals.</title>
        <authorList>
            <person name="Nordstedt N.P."/>
            <person name="Jones M.L."/>
        </authorList>
    </citation>
    <scope>NUCLEOTIDE SEQUENCE [LARGE SCALE GENOMIC DNA]</scope>
    <source>
        <strain evidence="12 15">C6C2</strain>
    </source>
</reference>
<dbReference type="InterPro" id="IPR051050">
    <property type="entry name" value="Lipid_II_flippase_MurJ/MviN"/>
</dbReference>
<keyword evidence="5 10" id="KW-0573">Peptidoglycan synthesis</keyword>
<comment type="subcellular location">
    <subcellularLocation>
        <location evidence="10">Cell inner membrane</location>
        <topology evidence="10">Multi-pass membrane protein</topology>
    </subcellularLocation>
    <subcellularLocation>
        <location evidence="1">Cell membrane</location>
        <topology evidence="1">Multi-pass membrane protein</topology>
    </subcellularLocation>
</comment>
<dbReference type="GO" id="GO:0008360">
    <property type="term" value="P:regulation of cell shape"/>
    <property type="evidence" value="ECO:0007669"/>
    <property type="project" value="UniProtKB-UniRule"/>
</dbReference>
<reference evidence="13 14" key="1">
    <citation type="submission" date="2017-06" db="EMBL/GenBank/DDBJ databases">
        <title>Herbaspirillum phytohormonus sp. nov., isolated from the root nodule of Robinia pseudoacacia in lead-zinc mine.</title>
        <authorList>
            <person name="Fan M."/>
            <person name="Lin Y."/>
        </authorList>
    </citation>
    <scope>NUCLEOTIDE SEQUENCE [LARGE SCALE GENOMIC DNA]</scope>
    <source>
        <strain evidence="13 14">HZ10</strain>
    </source>
</reference>
<evidence type="ECO:0000256" key="7">
    <source>
        <dbReference type="ARBA" id="ARBA00023136"/>
    </source>
</evidence>
<keyword evidence="6 10" id="KW-1133">Transmembrane helix</keyword>
<dbReference type="EMBL" id="JABFMT010000004">
    <property type="protein sequence ID" value="NUU01046.1"/>
    <property type="molecule type" value="Genomic_DNA"/>
</dbReference>
<evidence type="ECO:0000256" key="10">
    <source>
        <dbReference type="HAMAP-Rule" id="MF_02078"/>
    </source>
</evidence>
<dbReference type="GO" id="GO:0034204">
    <property type="term" value="P:lipid translocation"/>
    <property type="evidence" value="ECO:0007669"/>
    <property type="project" value="TreeGrafter"/>
</dbReference>
<comment type="pathway">
    <text evidence="10">Cell wall biogenesis; peptidoglycan biosynthesis.</text>
</comment>
<evidence type="ECO:0000256" key="1">
    <source>
        <dbReference type="ARBA" id="ARBA00004651"/>
    </source>
</evidence>
<feature type="transmembrane region" description="Helical" evidence="10">
    <location>
        <begin position="240"/>
        <end position="258"/>
    </location>
</feature>
<dbReference type="Proteomes" id="UP000536746">
    <property type="component" value="Unassembled WGS sequence"/>
</dbReference>
<dbReference type="CDD" id="cd13123">
    <property type="entry name" value="MATE_MurJ_like"/>
    <property type="match status" value="1"/>
</dbReference>
<evidence type="ECO:0000256" key="2">
    <source>
        <dbReference type="ARBA" id="ARBA00022475"/>
    </source>
</evidence>
<evidence type="ECO:0000313" key="12">
    <source>
        <dbReference type="EMBL" id="NUU01046.1"/>
    </source>
</evidence>
<evidence type="ECO:0000256" key="9">
    <source>
        <dbReference type="ARBA" id="ARBA00061532"/>
    </source>
</evidence>
<keyword evidence="2 10" id="KW-1003">Cell membrane</keyword>
<evidence type="ECO:0000313" key="13">
    <source>
        <dbReference type="EMBL" id="OWY26546.1"/>
    </source>
</evidence>
<keyword evidence="10" id="KW-0997">Cell inner membrane</keyword>
<dbReference type="GO" id="GO:0015648">
    <property type="term" value="F:lipid-linked peptidoglycan transporter activity"/>
    <property type="evidence" value="ECO:0007669"/>
    <property type="project" value="UniProtKB-UniRule"/>
</dbReference>
<dbReference type="UniPathway" id="UPA00219"/>
<evidence type="ECO:0000256" key="11">
    <source>
        <dbReference type="PIRNR" id="PIRNR002869"/>
    </source>
</evidence>
<dbReference type="PANTHER" id="PTHR47019:SF1">
    <property type="entry name" value="LIPID II FLIPPASE MURJ"/>
    <property type="match status" value="1"/>
</dbReference>
<keyword evidence="15" id="KW-1185">Reference proteome</keyword>